<reference evidence="10" key="1">
    <citation type="submission" date="2025-08" db="UniProtKB">
        <authorList>
            <consortium name="RefSeq"/>
        </authorList>
    </citation>
    <scope>IDENTIFICATION</scope>
    <source>
        <tissue evidence="10">Tentacle</tissue>
    </source>
</reference>
<dbReference type="InterPro" id="IPR000276">
    <property type="entry name" value="GPCR_Rhodpsn"/>
</dbReference>
<name>A0A6P8HJW2_ACTTE</name>
<feature type="transmembrane region" description="Helical" evidence="7">
    <location>
        <begin position="23"/>
        <end position="49"/>
    </location>
</feature>
<keyword evidence="6" id="KW-0297">G-protein coupled receptor</keyword>
<keyword evidence="9" id="KW-1185">Reference proteome</keyword>
<feature type="transmembrane region" description="Helical" evidence="7">
    <location>
        <begin position="61"/>
        <end position="81"/>
    </location>
</feature>
<dbReference type="SUPFAM" id="SSF81321">
    <property type="entry name" value="Family A G protein-coupled receptor-like"/>
    <property type="match status" value="1"/>
</dbReference>
<feature type="transmembrane region" description="Helical" evidence="7">
    <location>
        <begin position="145"/>
        <end position="163"/>
    </location>
</feature>
<organism evidence="9 10">
    <name type="scientific">Actinia tenebrosa</name>
    <name type="common">Australian red waratah sea anemone</name>
    <dbReference type="NCBI Taxonomy" id="6105"/>
    <lineage>
        <taxon>Eukaryota</taxon>
        <taxon>Metazoa</taxon>
        <taxon>Cnidaria</taxon>
        <taxon>Anthozoa</taxon>
        <taxon>Hexacorallia</taxon>
        <taxon>Actiniaria</taxon>
        <taxon>Actiniidae</taxon>
        <taxon>Actinia</taxon>
    </lineage>
</organism>
<dbReference type="InterPro" id="IPR017452">
    <property type="entry name" value="GPCR_Rhodpsn_7TM"/>
</dbReference>
<dbReference type="PANTHER" id="PTHR22750">
    <property type="entry name" value="G-PROTEIN COUPLED RECEPTOR"/>
    <property type="match status" value="1"/>
</dbReference>
<dbReference type="Gene3D" id="1.20.1070.10">
    <property type="entry name" value="Rhodopsin 7-helix transmembrane proteins"/>
    <property type="match status" value="1"/>
</dbReference>
<gene>
    <name evidence="10" type="primary">LOC116292077</name>
</gene>
<keyword evidence="5 7" id="KW-0472">Membrane</keyword>
<feature type="transmembrane region" description="Helical" evidence="7">
    <location>
        <begin position="259"/>
        <end position="282"/>
    </location>
</feature>
<keyword evidence="4 7" id="KW-1133">Transmembrane helix</keyword>
<dbReference type="GO" id="GO:0005886">
    <property type="term" value="C:plasma membrane"/>
    <property type="evidence" value="ECO:0007669"/>
    <property type="project" value="UniProtKB-SubCell"/>
</dbReference>
<evidence type="ECO:0000256" key="1">
    <source>
        <dbReference type="ARBA" id="ARBA00004651"/>
    </source>
</evidence>
<comment type="subcellular location">
    <subcellularLocation>
        <location evidence="1">Cell membrane</location>
        <topology evidence="1">Multi-pass membrane protein</topology>
    </subcellularLocation>
</comment>
<evidence type="ECO:0000256" key="2">
    <source>
        <dbReference type="ARBA" id="ARBA00022475"/>
    </source>
</evidence>
<feature type="transmembrane region" description="Helical" evidence="7">
    <location>
        <begin position="101"/>
        <end position="124"/>
    </location>
</feature>
<evidence type="ECO:0000256" key="3">
    <source>
        <dbReference type="ARBA" id="ARBA00022692"/>
    </source>
</evidence>
<dbReference type="InParanoid" id="A0A6P8HJW2"/>
<dbReference type="GeneID" id="116292077"/>
<evidence type="ECO:0000313" key="9">
    <source>
        <dbReference type="Proteomes" id="UP000515163"/>
    </source>
</evidence>
<feature type="transmembrane region" description="Helical" evidence="7">
    <location>
        <begin position="228"/>
        <end position="247"/>
    </location>
</feature>
<protein>
    <submittedName>
        <fullName evidence="10">Melanocortin receptor 4-like</fullName>
    </submittedName>
</protein>
<dbReference type="KEGG" id="aten:116292077"/>
<sequence length="297" mass="33663">MNIFETCVAYAAYIVQLTSSVRYLFILNVVMNGILALTATLGNGLILVAILRSQNLQTPSYLLITSLSFADLLVGLVYHPLQIVLNVFFLQNNVHGVCKIFKTFNFISILLGLLSFIMAACISIDRYLALRLMHRYRVVVTKKKVGFMILLAWSLGIGLASYSTQTNLFLCYGTVIFSILVVFLLLTCFFYFKAMRALQLYSLQVHAQHPPNYGFDVLKYKKLLKTMFLIFGCLLFCFLPILCSHIARLNLDLSRETILVYFAAHVTLALNSSVNPVIYLIGFKEIRQACKKLILNY</sequence>
<dbReference type="PRINTS" id="PR00237">
    <property type="entry name" value="GPCRRHODOPSN"/>
</dbReference>
<dbReference type="OrthoDB" id="10318850at2759"/>
<evidence type="ECO:0000256" key="4">
    <source>
        <dbReference type="ARBA" id="ARBA00022989"/>
    </source>
</evidence>
<dbReference type="AlphaFoldDB" id="A0A6P8HJW2"/>
<dbReference type="RefSeq" id="XP_031555173.1">
    <property type="nucleotide sequence ID" value="XM_031699313.1"/>
</dbReference>
<dbReference type="SMART" id="SM01381">
    <property type="entry name" value="7TM_GPCR_Srsx"/>
    <property type="match status" value="1"/>
</dbReference>
<proteinExistence type="inferred from homology"/>
<dbReference type="Pfam" id="PF00001">
    <property type="entry name" value="7tm_1"/>
    <property type="match status" value="1"/>
</dbReference>
<dbReference type="PROSITE" id="PS50262">
    <property type="entry name" value="G_PROTEIN_RECEP_F1_2"/>
    <property type="match status" value="1"/>
</dbReference>
<keyword evidence="6" id="KW-0807">Transducer</keyword>
<evidence type="ECO:0000256" key="6">
    <source>
        <dbReference type="RuleBase" id="RU000688"/>
    </source>
</evidence>
<feature type="domain" description="G-protein coupled receptors family 1 profile" evidence="8">
    <location>
        <begin position="42"/>
        <end position="279"/>
    </location>
</feature>
<comment type="similarity">
    <text evidence="6">Belongs to the G-protein coupled receptor 1 family.</text>
</comment>
<evidence type="ECO:0000313" key="10">
    <source>
        <dbReference type="RefSeq" id="XP_031555173.1"/>
    </source>
</evidence>
<evidence type="ECO:0000256" key="5">
    <source>
        <dbReference type="ARBA" id="ARBA00023136"/>
    </source>
</evidence>
<dbReference type="FunCoup" id="A0A6P8HJW2">
    <property type="interactions" value="454"/>
</dbReference>
<dbReference type="CDD" id="cd00637">
    <property type="entry name" value="7tm_classA_rhodopsin-like"/>
    <property type="match status" value="1"/>
</dbReference>
<dbReference type="Proteomes" id="UP000515163">
    <property type="component" value="Unplaced"/>
</dbReference>
<keyword evidence="3 6" id="KW-0812">Transmembrane</keyword>
<feature type="transmembrane region" description="Helical" evidence="7">
    <location>
        <begin position="169"/>
        <end position="192"/>
    </location>
</feature>
<dbReference type="GO" id="GO:0004930">
    <property type="term" value="F:G protein-coupled receptor activity"/>
    <property type="evidence" value="ECO:0007669"/>
    <property type="project" value="UniProtKB-KW"/>
</dbReference>
<evidence type="ECO:0000259" key="8">
    <source>
        <dbReference type="PROSITE" id="PS50262"/>
    </source>
</evidence>
<dbReference type="PROSITE" id="PS00237">
    <property type="entry name" value="G_PROTEIN_RECEP_F1_1"/>
    <property type="match status" value="1"/>
</dbReference>
<evidence type="ECO:0000256" key="7">
    <source>
        <dbReference type="SAM" id="Phobius"/>
    </source>
</evidence>
<keyword evidence="6" id="KW-0675">Receptor</keyword>
<keyword evidence="2" id="KW-1003">Cell membrane</keyword>
<accession>A0A6P8HJW2</accession>